<keyword evidence="2" id="KW-1185">Reference proteome</keyword>
<dbReference type="Gene3D" id="3.40.50.11960">
    <property type="match status" value="1"/>
</dbReference>
<feature type="non-terminal residue" evidence="1">
    <location>
        <position position="182"/>
    </location>
</feature>
<dbReference type="PANTHER" id="PTHR14659">
    <property type="entry name" value="ALPHA- AND GAMMA-ADAPTIN-BINDING PROTEIN P34"/>
    <property type="match status" value="1"/>
</dbReference>
<dbReference type="AlphaFoldDB" id="A0A0C3S4C3"/>
<dbReference type="EMBL" id="KN840646">
    <property type="protein sequence ID" value="KIP02885.1"/>
    <property type="molecule type" value="Genomic_DNA"/>
</dbReference>
<dbReference type="PANTHER" id="PTHR14659:SF1">
    <property type="entry name" value="ALPHA- AND GAMMA-ADAPTIN-BINDING PROTEIN P34"/>
    <property type="match status" value="1"/>
</dbReference>
<dbReference type="OrthoDB" id="10261384at2759"/>
<dbReference type="Proteomes" id="UP000053257">
    <property type="component" value="Unassembled WGS sequence"/>
</dbReference>
<evidence type="ECO:0000313" key="2">
    <source>
        <dbReference type="Proteomes" id="UP000053257"/>
    </source>
</evidence>
<protein>
    <submittedName>
        <fullName evidence="1">Uncharacterized protein</fullName>
    </submittedName>
</protein>
<organism evidence="1 2">
    <name type="scientific">Phlebiopsis gigantea (strain 11061_1 CR5-6)</name>
    <name type="common">White-rot fungus</name>
    <name type="synonym">Peniophora gigantea</name>
    <dbReference type="NCBI Taxonomy" id="745531"/>
    <lineage>
        <taxon>Eukaryota</taxon>
        <taxon>Fungi</taxon>
        <taxon>Dikarya</taxon>
        <taxon>Basidiomycota</taxon>
        <taxon>Agaricomycotina</taxon>
        <taxon>Agaricomycetes</taxon>
        <taxon>Polyporales</taxon>
        <taxon>Phanerochaetaceae</taxon>
        <taxon>Phlebiopsis</taxon>
    </lineage>
</organism>
<gene>
    <name evidence="1" type="ORF">PHLGIDRAFT_122050</name>
</gene>
<dbReference type="STRING" id="745531.A0A0C3S4C3"/>
<name>A0A0C3S4C3_PHLG1</name>
<evidence type="ECO:0000313" key="1">
    <source>
        <dbReference type="EMBL" id="KIP02885.1"/>
    </source>
</evidence>
<accession>A0A0C3S4C3</accession>
<sequence>MADSAACRIIVLASTPDRAQRFVQRVKTLSADPSGAGDAGSARTPWTIANRYYTAAVHFEARALGAFAAHDAAGVPALVYVWDRGEPYRTHVPALAARLRAHAPEVALAVRFGAGAADDEDDVDAFVAEHGFEFVDGERAGADADPSAVPGLPRVVDALSTIMWPSLVQPAGARDDDALSTL</sequence>
<dbReference type="HOGENOM" id="CLU_1485454_0_0_1"/>
<reference evidence="1 2" key="1">
    <citation type="journal article" date="2014" name="PLoS Genet.">
        <title>Analysis of the Phlebiopsis gigantea genome, transcriptome and secretome provides insight into its pioneer colonization strategies of wood.</title>
        <authorList>
            <person name="Hori C."/>
            <person name="Ishida T."/>
            <person name="Igarashi K."/>
            <person name="Samejima M."/>
            <person name="Suzuki H."/>
            <person name="Master E."/>
            <person name="Ferreira P."/>
            <person name="Ruiz-Duenas F.J."/>
            <person name="Held B."/>
            <person name="Canessa P."/>
            <person name="Larrondo L.F."/>
            <person name="Schmoll M."/>
            <person name="Druzhinina I.S."/>
            <person name="Kubicek C.P."/>
            <person name="Gaskell J.A."/>
            <person name="Kersten P."/>
            <person name="St John F."/>
            <person name="Glasner J."/>
            <person name="Sabat G."/>
            <person name="Splinter BonDurant S."/>
            <person name="Syed K."/>
            <person name="Yadav J."/>
            <person name="Mgbeahuruike A.C."/>
            <person name="Kovalchuk A."/>
            <person name="Asiegbu F.O."/>
            <person name="Lackner G."/>
            <person name="Hoffmeister D."/>
            <person name="Rencoret J."/>
            <person name="Gutierrez A."/>
            <person name="Sun H."/>
            <person name="Lindquist E."/>
            <person name="Barry K."/>
            <person name="Riley R."/>
            <person name="Grigoriev I.V."/>
            <person name="Henrissat B."/>
            <person name="Kues U."/>
            <person name="Berka R.M."/>
            <person name="Martinez A.T."/>
            <person name="Covert S.F."/>
            <person name="Blanchette R.A."/>
            <person name="Cullen D."/>
        </authorList>
    </citation>
    <scope>NUCLEOTIDE SEQUENCE [LARGE SCALE GENOMIC DNA]</scope>
    <source>
        <strain evidence="1 2">11061_1 CR5-6</strain>
    </source>
</reference>
<dbReference type="InterPro" id="IPR019341">
    <property type="entry name" value="Alpha/Gamma-adaptin-bd_p34"/>
</dbReference>
<proteinExistence type="predicted"/>